<feature type="chain" id="PRO_5042048160" evidence="1">
    <location>
        <begin position="21"/>
        <end position="102"/>
    </location>
</feature>
<evidence type="ECO:0000313" key="2">
    <source>
        <dbReference type="EMBL" id="KAK1419487.1"/>
    </source>
</evidence>
<proteinExistence type="predicted"/>
<feature type="signal peptide" evidence="1">
    <location>
        <begin position="1"/>
        <end position="20"/>
    </location>
</feature>
<dbReference type="AlphaFoldDB" id="A0AAD8KFF5"/>
<keyword evidence="3" id="KW-1185">Reference proteome</keyword>
<comment type="caution">
    <text evidence="2">The sequence shown here is derived from an EMBL/GenBank/DDBJ whole genome shotgun (WGS) entry which is preliminary data.</text>
</comment>
<evidence type="ECO:0000256" key="1">
    <source>
        <dbReference type="SAM" id="SignalP"/>
    </source>
</evidence>
<accession>A0AAD8KFF5</accession>
<dbReference type="EMBL" id="JAUHHV010000007">
    <property type="protein sequence ID" value="KAK1419487.1"/>
    <property type="molecule type" value="Genomic_DNA"/>
</dbReference>
<reference evidence="2" key="1">
    <citation type="journal article" date="2023" name="bioRxiv">
        <title>Improved chromosome-level genome assembly for marigold (Tagetes erecta).</title>
        <authorList>
            <person name="Jiang F."/>
            <person name="Yuan L."/>
            <person name="Wang S."/>
            <person name="Wang H."/>
            <person name="Xu D."/>
            <person name="Wang A."/>
            <person name="Fan W."/>
        </authorList>
    </citation>
    <scope>NUCLEOTIDE SEQUENCE</scope>
    <source>
        <strain evidence="2">WSJ</strain>
        <tissue evidence="2">Leaf</tissue>
    </source>
</reference>
<dbReference type="Proteomes" id="UP001229421">
    <property type="component" value="Unassembled WGS sequence"/>
</dbReference>
<keyword evidence="1" id="KW-0732">Signal</keyword>
<protein>
    <submittedName>
        <fullName evidence="2">Uncharacterized protein</fullName>
    </submittedName>
</protein>
<evidence type="ECO:0000313" key="3">
    <source>
        <dbReference type="Proteomes" id="UP001229421"/>
    </source>
</evidence>
<sequence length="102" mass="11765">MRRMRYLQLLHLDIVNIVSAATAFVTAQTRQRFVDCWSLIDRILVEQQKHESSIKEVYKSRFSNVSLLYEARFGAAEARVEQQLEVAECKTCNGATVGTTYY</sequence>
<gene>
    <name evidence="2" type="ORF">QVD17_28659</name>
</gene>
<organism evidence="2 3">
    <name type="scientific">Tagetes erecta</name>
    <name type="common">African marigold</name>
    <dbReference type="NCBI Taxonomy" id="13708"/>
    <lineage>
        <taxon>Eukaryota</taxon>
        <taxon>Viridiplantae</taxon>
        <taxon>Streptophyta</taxon>
        <taxon>Embryophyta</taxon>
        <taxon>Tracheophyta</taxon>
        <taxon>Spermatophyta</taxon>
        <taxon>Magnoliopsida</taxon>
        <taxon>eudicotyledons</taxon>
        <taxon>Gunneridae</taxon>
        <taxon>Pentapetalae</taxon>
        <taxon>asterids</taxon>
        <taxon>campanulids</taxon>
        <taxon>Asterales</taxon>
        <taxon>Asteraceae</taxon>
        <taxon>Asteroideae</taxon>
        <taxon>Heliantheae alliance</taxon>
        <taxon>Tageteae</taxon>
        <taxon>Tagetes</taxon>
    </lineage>
</organism>
<name>A0AAD8KFF5_TARER</name>